<gene>
    <name evidence="2" type="ordered locus">Isop_0922</name>
</gene>
<accession>E8R307</accession>
<reference evidence="2 3" key="2">
    <citation type="journal article" date="2011" name="Stand. Genomic Sci.">
        <title>Complete genome sequence of Isosphaera pallida type strain (IS1B).</title>
        <authorList>
            <consortium name="US DOE Joint Genome Institute (JGI-PGF)"/>
            <person name="Goker M."/>
            <person name="Cleland D."/>
            <person name="Saunders E."/>
            <person name="Lapidus A."/>
            <person name="Nolan M."/>
            <person name="Lucas S."/>
            <person name="Hammon N."/>
            <person name="Deshpande S."/>
            <person name="Cheng J.F."/>
            <person name="Tapia R."/>
            <person name="Han C."/>
            <person name="Goodwin L."/>
            <person name="Pitluck S."/>
            <person name="Liolios K."/>
            <person name="Pagani I."/>
            <person name="Ivanova N."/>
            <person name="Mavromatis K."/>
            <person name="Pati A."/>
            <person name="Chen A."/>
            <person name="Palaniappan K."/>
            <person name="Land M."/>
            <person name="Hauser L."/>
            <person name="Chang Y.J."/>
            <person name="Jeffries C.D."/>
            <person name="Detter J.C."/>
            <person name="Beck B."/>
            <person name="Woyke T."/>
            <person name="Bristow J."/>
            <person name="Eisen J.A."/>
            <person name="Markowitz V."/>
            <person name="Hugenholtz P."/>
            <person name="Kyrpides N.C."/>
            <person name="Klenk H.P."/>
        </authorList>
    </citation>
    <scope>NUCLEOTIDE SEQUENCE [LARGE SCALE GENOMIC DNA]</scope>
    <source>
        <strain evidence="3">ATCC 43644 / DSM 9630 / IS1B</strain>
    </source>
</reference>
<dbReference type="STRING" id="575540.Isop_0922"/>
<protein>
    <submittedName>
        <fullName evidence="2">Uncharacterized protein</fullName>
    </submittedName>
</protein>
<dbReference type="OrthoDB" id="241383at2"/>
<feature type="signal peptide" evidence="1">
    <location>
        <begin position="1"/>
        <end position="21"/>
    </location>
</feature>
<keyword evidence="1" id="KW-0732">Signal</keyword>
<keyword evidence="3" id="KW-1185">Reference proteome</keyword>
<name>E8R307_ISOPI</name>
<dbReference type="KEGG" id="ipa:Isop_0922"/>
<organism evidence="2 3">
    <name type="scientific">Isosphaera pallida (strain ATCC 43644 / DSM 9630 / IS1B)</name>
    <dbReference type="NCBI Taxonomy" id="575540"/>
    <lineage>
        <taxon>Bacteria</taxon>
        <taxon>Pseudomonadati</taxon>
        <taxon>Planctomycetota</taxon>
        <taxon>Planctomycetia</taxon>
        <taxon>Isosphaerales</taxon>
        <taxon>Isosphaeraceae</taxon>
        <taxon>Isosphaera</taxon>
    </lineage>
</organism>
<dbReference type="Proteomes" id="UP000008631">
    <property type="component" value="Chromosome"/>
</dbReference>
<reference key="1">
    <citation type="submission" date="2010-11" db="EMBL/GenBank/DDBJ databases">
        <title>The complete sequence of chromosome of Isophaera pallida ATCC 43644.</title>
        <authorList>
            <consortium name="US DOE Joint Genome Institute (JGI-PGF)"/>
            <person name="Lucas S."/>
            <person name="Copeland A."/>
            <person name="Lapidus A."/>
            <person name="Bruce D."/>
            <person name="Goodwin L."/>
            <person name="Pitluck S."/>
            <person name="Kyrpides N."/>
            <person name="Mavromatis K."/>
            <person name="Pagani I."/>
            <person name="Ivanova N."/>
            <person name="Saunders E."/>
            <person name="Brettin T."/>
            <person name="Detter J.C."/>
            <person name="Han C."/>
            <person name="Tapia R."/>
            <person name="Land M."/>
            <person name="Hauser L."/>
            <person name="Markowitz V."/>
            <person name="Cheng J.-F."/>
            <person name="Hugenholtz P."/>
            <person name="Woyke T."/>
            <person name="Wu D."/>
            <person name="Eisen J.A."/>
        </authorList>
    </citation>
    <scope>NUCLEOTIDE SEQUENCE</scope>
    <source>
        <strain>ATCC 43644</strain>
    </source>
</reference>
<dbReference type="eggNOG" id="ENOG5033PIX">
    <property type="taxonomic scope" value="Bacteria"/>
</dbReference>
<evidence type="ECO:0000256" key="1">
    <source>
        <dbReference type="SAM" id="SignalP"/>
    </source>
</evidence>
<sequence>MKRLFALVILLAALGATLKLASHLALSARLNITTANRSSPQNASQSGISDQTPMVAQHALTELDAIRVAWAARSWATANDAELALRMLDKYAYTAVRIEATDGLRGLKLLEALDLNAVTLYESHPTEFRTLRDALRDDDAAATILLQWRDYFGTKLTDHQDRRALVNAVASLPRAARKAAAEYPNALPLLLTDPQGVLDLINDWRDTPERLGDVLAILSFADLESRGADLRIAVRGLRLHGPLAMEAYRVRGISGFILVCLYGDLIQEIGDHPPLNDVLTLIEANSDDLDQLLRIRRPDDLARLIRHVAAVNLVKEVGGAPQGLRFVSRYGEEGEKALRQVGSWAVPIVSAFESDPTLANQAVRAMAVHGQEGYRILSKYADDADFRLILKTYGPAVIPPIARVDQIPETLQKLKENPDPSLSQVFIQGLMAIGRESGQGVIQTIKDEGMERVAWLHAAEGLQPQELLPLYEVVNLANVLSRGWTPSMGELTFALFDVAFIIMDVVSLGSLQPEGVAAIEAARTNLRSSARATLREVGEGATTRMTGHPARDVLGWTGRRLAVEQAGGLFATLKRLPEVLPKLTPGEMADLARPLAAKLRINLARFAPVRLLHSGVETVRPIAIRGTKYMSDNLIAAGVGIVAISKMEEYLQSRRAPHPSRTASNE</sequence>
<proteinExistence type="predicted"/>
<dbReference type="RefSeq" id="WP_013563800.1">
    <property type="nucleotide sequence ID" value="NC_014962.1"/>
</dbReference>
<dbReference type="EMBL" id="CP002353">
    <property type="protein sequence ID" value="ADV61511.1"/>
    <property type="molecule type" value="Genomic_DNA"/>
</dbReference>
<dbReference type="HOGENOM" id="CLU_412055_0_0_0"/>
<dbReference type="InParanoid" id="E8R307"/>
<dbReference type="AlphaFoldDB" id="E8R307"/>
<evidence type="ECO:0000313" key="3">
    <source>
        <dbReference type="Proteomes" id="UP000008631"/>
    </source>
</evidence>
<feature type="chain" id="PRO_5003230011" evidence="1">
    <location>
        <begin position="22"/>
        <end position="666"/>
    </location>
</feature>
<evidence type="ECO:0000313" key="2">
    <source>
        <dbReference type="EMBL" id="ADV61511.1"/>
    </source>
</evidence>